<dbReference type="EMBL" id="KL363215">
    <property type="protein sequence ID" value="KFD53644.1"/>
    <property type="molecule type" value="Genomic_DNA"/>
</dbReference>
<proteinExistence type="predicted"/>
<reference evidence="2 4" key="1">
    <citation type="journal article" date="2014" name="Nat. Genet.">
        <title>Genome and transcriptome of the porcine whipworm Trichuris suis.</title>
        <authorList>
            <person name="Jex A.R."/>
            <person name="Nejsum P."/>
            <person name="Schwarz E.M."/>
            <person name="Hu L."/>
            <person name="Young N.D."/>
            <person name="Hall R.S."/>
            <person name="Korhonen P.K."/>
            <person name="Liao S."/>
            <person name="Thamsborg S."/>
            <person name="Xia J."/>
            <person name="Xu P."/>
            <person name="Wang S."/>
            <person name="Scheerlinck J.P."/>
            <person name="Hofmann A."/>
            <person name="Sternberg P.W."/>
            <person name="Wang J."/>
            <person name="Gasser R.B."/>
        </authorList>
    </citation>
    <scope>NUCLEOTIDE SEQUENCE [LARGE SCALE GENOMIC DNA]</scope>
    <source>
        <strain evidence="3">DCEP-RM93F</strain>
        <strain evidence="2">DCEP-RM93M</strain>
    </source>
</reference>
<feature type="domain" description="Par3/HAL N-terminal" evidence="1">
    <location>
        <begin position="1"/>
        <end position="40"/>
    </location>
</feature>
<dbReference type="AlphaFoldDB" id="A0A085M8U8"/>
<keyword evidence="4" id="KW-1185">Reference proteome</keyword>
<dbReference type="InterPro" id="IPR021922">
    <property type="entry name" value="Par3/HAL_N"/>
</dbReference>
<dbReference type="Proteomes" id="UP000030764">
    <property type="component" value="Unassembled WGS sequence"/>
</dbReference>
<dbReference type="EMBL" id="KL367591">
    <property type="protein sequence ID" value="KFD62636.1"/>
    <property type="molecule type" value="Genomic_DNA"/>
</dbReference>
<gene>
    <name evidence="2" type="ORF">M513_05560</name>
    <name evidence="3" type="ORF">M514_05560</name>
</gene>
<protein>
    <recommendedName>
        <fullName evidence="1">Par3/HAL N-terminal domain-containing protein</fullName>
    </recommendedName>
</protein>
<evidence type="ECO:0000313" key="2">
    <source>
        <dbReference type="EMBL" id="KFD53644.1"/>
    </source>
</evidence>
<evidence type="ECO:0000313" key="3">
    <source>
        <dbReference type="EMBL" id="KFD62636.1"/>
    </source>
</evidence>
<organism evidence="2 4">
    <name type="scientific">Trichuris suis</name>
    <name type="common">pig whipworm</name>
    <dbReference type="NCBI Taxonomy" id="68888"/>
    <lineage>
        <taxon>Eukaryota</taxon>
        <taxon>Metazoa</taxon>
        <taxon>Ecdysozoa</taxon>
        <taxon>Nematoda</taxon>
        <taxon>Enoplea</taxon>
        <taxon>Dorylaimia</taxon>
        <taxon>Trichinellida</taxon>
        <taxon>Trichuridae</taxon>
        <taxon>Trichuris</taxon>
    </lineage>
</organism>
<evidence type="ECO:0000313" key="4">
    <source>
        <dbReference type="Proteomes" id="UP000030764"/>
    </source>
</evidence>
<name>A0A085M8U8_9BILA</name>
<sequence>MKVTVYFGPVRIVVPVQDDGMLVKDLIGDSIRRYKKVCGKIVFTKAERSSNYEGAPLRVDIASVKDASWNFALSPTLIVNKR</sequence>
<accession>A0A085M8U8</accession>
<evidence type="ECO:0000259" key="1">
    <source>
        <dbReference type="Pfam" id="PF12053"/>
    </source>
</evidence>
<dbReference type="Gene3D" id="3.10.20.90">
    <property type="entry name" value="Phosphatidylinositol 3-kinase Catalytic Subunit, Chain A, domain 1"/>
    <property type="match status" value="1"/>
</dbReference>
<dbReference type="Pfam" id="PF12053">
    <property type="entry name" value="Par3_HAL_N_term"/>
    <property type="match status" value="1"/>
</dbReference>
<dbReference type="Proteomes" id="UP000030758">
    <property type="component" value="Unassembled WGS sequence"/>
</dbReference>